<reference evidence="1" key="2">
    <citation type="submission" date="2017-06" db="EMBL/GenBank/DDBJ databases">
        <title>WGS assembly of Brachypodium distachyon.</title>
        <authorList>
            <consortium name="The International Brachypodium Initiative"/>
            <person name="Lucas S."/>
            <person name="Harmon-Smith M."/>
            <person name="Lail K."/>
            <person name="Tice H."/>
            <person name="Grimwood J."/>
            <person name="Bruce D."/>
            <person name="Barry K."/>
            <person name="Shu S."/>
            <person name="Lindquist E."/>
            <person name="Wang M."/>
            <person name="Pitluck S."/>
            <person name="Vogel J.P."/>
            <person name="Garvin D.F."/>
            <person name="Mockler T.C."/>
            <person name="Schmutz J."/>
            <person name="Rokhsar D."/>
            <person name="Bevan M.W."/>
        </authorList>
    </citation>
    <scope>NUCLEOTIDE SEQUENCE</scope>
    <source>
        <strain evidence="1">Bd21</strain>
    </source>
</reference>
<dbReference type="OrthoDB" id="629681at2759"/>
<proteinExistence type="predicted"/>
<accession>A0A0Q3G439</accession>
<dbReference type="EnsemblPlants" id="KQK05277">
    <property type="protein sequence ID" value="KQK05277"/>
    <property type="gene ID" value="BRADI_2g19118v3"/>
</dbReference>
<organism evidence="1">
    <name type="scientific">Brachypodium distachyon</name>
    <name type="common">Purple false brome</name>
    <name type="synonym">Trachynia distachya</name>
    <dbReference type="NCBI Taxonomy" id="15368"/>
    <lineage>
        <taxon>Eukaryota</taxon>
        <taxon>Viridiplantae</taxon>
        <taxon>Streptophyta</taxon>
        <taxon>Embryophyta</taxon>
        <taxon>Tracheophyta</taxon>
        <taxon>Spermatophyta</taxon>
        <taxon>Magnoliopsida</taxon>
        <taxon>Liliopsida</taxon>
        <taxon>Poales</taxon>
        <taxon>Poaceae</taxon>
        <taxon>BOP clade</taxon>
        <taxon>Pooideae</taxon>
        <taxon>Stipodae</taxon>
        <taxon>Brachypodieae</taxon>
        <taxon>Brachypodium</taxon>
    </lineage>
</organism>
<dbReference type="AlphaFoldDB" id="A0A0Q3G439"/>
<evidence type="ECO:0000313" key="1">
    <source>
        <dbReference type="EMBL" id="KQK05277.1"/>
    </source>
</evidence>
<gene>
    <name evidence="1" type="ORF">BRADI_2g19118v3</name>
</gene>
<dbReference type="InParanoid" id="A0A0Q3G439"/>
<protein>
    <submittedName>
        <fullName evidence="1 2">Uncharacterized protein</fullName>
    </submittedName>
</protein>
<evidence type="ECO:0000313" key="3">
    <source>
        <dbReference type="Proteomes" id="UP000008810"/>
    </source>
</evidence>
<name>A0A0Q3G439_BRADI</name>
<dbReference type="EMBL" id="CM000881">
    <property type="protein sequence ID" value="KQK05277.1"/>
    <property type="molecule type" value="Genomic_DNA"/>
</dbReference>
<evidence type="ECO:0000313" key="2">
    <source>
        <dbReference type="EnsemblPlants" id="KQK05277"/>
    </source>
</evidence>
<reference evidence="2" key="3">
    <citation type="submission" date="2018-08" db="UniProtKB">
        <authorList>
            <consortium name="EnsemblPlants"/>
        </authorList>
    </citation>
    <scope>IDENTIFICATION</scope>
    <source>
        <strain evidence="2">cv. Bd21</strain>
    </source>
</reference>
<sequence length="138" mass="15805">MVAADNYKRVFRGLDSGGDYRGSISDSVATNPDGTEMLLYNCEYSIGPLKSRFMVKKGTKHRPISEKQKQYQYLVSLNNQVNVVSIENFFKDEMDIGCLVIEPIHMSFHCWLRKLRNQPTNEPITDGRMSPTLRSIIL</sequence>
<keyword evidence="3" id="KW-1185">Reference proteome</keyword>
<reference evidence="1 2" key="1">
    <citation type="journal article" date="2010" name="Nature">
        <title>Genome sequencing and analysis of the model grass Brachypodium distachyon.</title>
        <authorList>
            <consortium name="International Brachypodium Initiative"/>
        </authorList>
    </citation>
    <scope>NUCLEOTIDE SEQUENCE [LARGE SCALE GENOMIC DNA]</scope>
    <source>
        <strain evidence="1 2">Bd21</strain>
    </source>
</reference>
<dbReference type="Gramene" id="KQK05277">
    <property type="protein sequence ID" value="KQK05277"/>
    <property type="gene ID" value="BRADI_2g19118v3"/>
</dbReference>
<dbReference type="Proteomes" id="UP000008810">
    <property type="component" value="Chromosome 2"/>
</dbReference>